<sequence length="204" mass="23898">MKSVLLLILISFQLHSQTNLFRHNEDPYADFGYSKEEILELKSEGNLSIFNAEKHNSNLANKLFELGEGKSITLKGREKKKLKVIKKKNIEHFRINYIYFDGDKMTYEEMDRLRDRILMMSETQKFERLAQQYSMDMSKNKGGDSGWFKKSSVPEDFKNAALSSIRAANETFKVDLENQGWYYLILKSYSPQLIEEILVLETIE</sequence>
<dbReference type="RefSeq" id="WP_224461628.1">
    <property type="nucleotide sequence ID" value="NZ_JAIQZE010000011.1"/>
</dbReference>
<keyword evidence="1 3" id="KW-0413">Isomerase</keyword>
<comment type="caution">
    <text evidence="3">The sequence shown here is derived from an EMBL/GenBank/DDBJ whole genome shotgun (WGS) entry which is preliminary data.</text>
</comment>
<dbReference type="InterPro" id="IPR000297">
    <property type="entry name" value="PPIase_PpiC"/>
</dbReference>
<dbReference type="Gene3D" id="3.10.50.40">
    <property type="match status" value="1"/>
</dbReference>
<dbReference type="SUPFAM" id="SSF54534">
    <property type="entry name" value="FKBP-like"/>
    <property type="match status" value="1"/>
</dbReference>
<name>A0ABS7XMK2_9FLAO</name>
<dbReference type="Pfam" id="PF13616">
    <property type="entry name" value="Rotamase_3"/>
    <property type="match status" value="1"/>
</dbReference>
<organism evidence="3 4">
    <name type="scientific">Psychroflexus longus</name>
    <dbReference type="NCBI Taxonomy" id="2873596"/>
    <lineage>
        <taxon>Bacteria</taxon>
        <taxon>Pseudomonadati</taxon>
        <taxon>Bacteroidota</taxon>
        <taxon>Flavobacteriia</taxon>
        <taxon>Flavobacteriales</taxon>
        <taxon>Flavobacteriaceae</taxon>
        <taxon>Psychroflexus</taxon>
    </lineage>
</organism>
<evidence type="ECO:0000259" key="2">
    <source>
        <dbReference type="PROSITE" id="PS50198"/>
    </source>
</evidence>
<dbReference type="EMBL" id="JAIQZE010000011">
    <property type="protein sequence ID" value="MBZ9779281.1"/>
    <property type="molecule type" value="Genomic_DNA"/>
</dbReference>
<protein>
    <submittedName>
        <fullName evidence="3">Peptidyl-prolyl cis-trans isomerase</fullName>
    </submittedName>
</protein>
<dbReference type="PROSITE" id="PS50198">
    <property type="entry name" value="PPIC_PPIASE_2"/>
    <property type="match status" value="1"/>
</dbReference>
<proteinExistence type="predicted"/>
<evidence type="ECO:0000256" key="1">
    <source>
        <dbReference type="PROSITE-ProRule" id="PRU00278"/>
    </source>
</evidence>
<dbReference type="Proteomes" id="UP001199314">
    <property type="component" value="Unassembled WGS sequence"/>
</dbReference>
<reference evidence="4" key="1">
    <citation type="submission" date="2023-07" db="EMBL/GenBank/DDBJ databases">
        <title>Novel species isolated from saline lakes on Tibetan Plateau.</title>
        <authorList>
            <person name="Lu H."/>
        </authorList>
    </citation>
    <scope>NUCLEOTIDE SEQUENCE [LARGE SCALE GENOMIC DNA]</scope>
    <source>
        <strain evidence="4">CAK8W</strain>
    </source>
</reference>
<dbReference type="InterPro" id="IPR046357">
    <property type="entry name" value="PPIase_dom_sf"/>
</dbReference>
<feature type="domain" description="PpiC" evidence="2">
    <location>
        <begin position="90"/>
        <end position="189"/>
    </location>
</feature>
<gene>
    <name evidence="3" type="ORF">LB452_10130</name>
</gene>
<dbReference type="GO" id="GO:0016853">
    <property type="term" value="F:isomerase activity"/>
    <property type="evidence" value="ECO:0007669"/>
    <property type="project" value="UniProtKB-KW"/>
</dbReference>
<evidence type="ECO:0000313" key="4">
    <source>
        <dbReference type="Proteomes" id="UP001199314"/>
    </source>
</evidence>
<accession>A0ABS7XMK2</accession>
<keyword evidence="1" id="KW-0697">Rotamase</keyword>
<keyword evidence="4" id="KW-1185">Reference proteome</keyword>
<evidence type="ECO:0000313" key="3">
    <source>
        <dbReference type="EMBL" id="MBZ9779281.1"/>
    </source>
</evidence>